<keyword evidence="2" id="KW-1133">Transmembrane helix</keyword>
<feature type="compositionally biased region" description="Low complexity" evidence="1">
    <location>
        <begin position="220"/>
        <end position="233"/>
    </location>
</feature>
<dbReference type="OrthoDB" id="4097102at2759"/>
<feature type="compositionally biased region" description="Polar residues" evidence="1">
    <location>
        <begin position="240"/>
        <end position="249"/>
    </location>
</feature>
<organism evidence="3 4">
    <name type="scientific">Lachancea quebecensis</name>
    <dbReference type="NCBI Taxonomy" id="1654605"/>
    <lineage>
        <taxon>Eukaryota</taxon>
        <taxon>Fungi</taxon>
        <taxon>Dikarya</taxon>
        <taxon>Ascomycota</taxon>
        <taxon>Saccharomycotina</taxon>
        <taxon>Saccharomycetes</taxon>
        <taxon>Saccharomycetales</taxon>
        <taxon>Saccharomycetaceae</taxon>
        <taxon>Lachancea</taxon>
    </lineage>
</organism>
<evidence type="ECO:0000256" key="1">
    <source>
        <dbReference type="SAM" id="MobiDB-lite"/>
    </source>
</evidence>
<protein>
    <submittedName>
        <fullName evidence="3">LAQU0S19e00320g1_1</fullName>
    </submittedName>
</protein>
<sequence>MTDGLGVSVGCAVGIPCGVAVLVAVIFWLYMQRKFKKEIEGDEESMSGDGTVSFTNLHSMRVPDNQEKDIQVSHVVGGSTSSDNTTTAQNAAAVGQMDAQQSQPSKKPKHTYMPAYRKRLNSSLSTLQHQDEQRSPTDSSSTSLDTKNQNGRVHSTVLDQMIPVLAQDDTAAVASSEFSLTHERTSSNDNLIKNLHNHDFGSYPKRRSSGNLTGMISGNVSSSSVHTRTSSVHSGKKNNENVFDTPNSQKFHETVGPGEDDADSKREKSYYMLKNNYDVENASQIAEEDQYENEFTNYSESKREFINSLRPKKN</sequence>
<feature type="transmembrane region" description="Helical" evidence="2">
    <location>
        <begin position="6"/>
        <end position="30"/>
    </location>
</feature>
<name>A0A0P1KWZ0_9SACH</name>
<proteinExistence type="predicted"/>
<keyword evidence="4" id="KW-1185">Reference proteome</keyword>
<reference evidence="4" key="1">
    <citation type="submission" date="2015-10" db="EMBL/GenBank/DDBJ databases">
        <authorList>
            <person name="Devillers H."/>
        </authorList>
    </citation>
    <scope>NUCLEOTIDE SEQUENCE [LARGE SCALE GENOMIC DNA]</scope>
</reference>
<dbReference type="EMBL" id="LN890533">
    <property type="protein sequence ID" value="CUS24729.1"/>
    <property type="molecule type" value="Genomic_DNA"/>
</dbReference>
<gene>
    <name evidence="3" type="ORF">LAQU0_S19e00320g</name>
</gene>
<keyword evidence="2" id="KW-0812">Transmembrane</keyword>
<feature type="region of interest" description="Disordered" evidence="1">
    <location>
        <begin position="218"/>
        <end position="267"/>
    </location>
</feature>
<keyword evidence="2" id="KW-0472">Membrane</keyword>
<feature type="compositionally biased region" description="Polar residues" evidence="1">
    <location>
        <begin position="78"/>
        <end position="90"/>
    </location>
</feature>
<dbReference type="AlphaFoldDB" id="A0A0P1KWZ0"/>
<feature type="region of interest" description="Disordered" evidence="1">
    <location>
        <begin position="76"/>
        <end position="110"/>
    </location>
</feature>
<accession>A0A0P1KWZ0</accession>
<dbReference type="Proteomes" id="UP000236544">
    <property type="component" value="Unassembled WGS sequence"/>
</dbReference>
<feature type="compositionally biased region" description="Low complexity" evidence="1">
    <location>
        <begin position="136"/>
        <end position="146"/>
    </location>
</feature>
<evidence type="ECO:0000313" key="4">
    <source>
        <dbReference type="Proteomes" id="UP000236544"/>
    </source>
</evidence>
<feature type="region of interest" description="Disordered" evidence="1">
    <location>
        <begin position="125"/>
        <end position="149"/>
    </location>
</feature>
<evidence type="ECO:0000256" key="2">
    <source>
        <dbReference type="SAM" id="Phobius"/>
    </source>
</evidence>
<evidence type="ECO:0000313" key="3">
    <source>
        <dbReference type="EMBL" id="CUS24729.1"/>
    </source>
</evidence>